<accession>A1ZZ28</accession>
<protein>
    <recommendedName>
        <fullName evidence="4">Terpene synthase</fullName>
    </recommendedName>
</protein>
<dbReference type="RefSeq" id="WP_002704970.1">
    <property type="nucleotide sequence ID" value="NZ_AAWS01000072.1"/>
</dbReference>
<reference evidence="2 3" key="1">
    <citation type="submission" date="2007-01" db="EMBL/GenBank/DDBJ databases">
        <authorList>
            <person name="Haygood M."/>
            <person name="Podell S."/>
            <person name="Anderson C."/>
            <person name="Hopkinson B."/>
            <person name="Roe K."/>
            <person name="Barbeau K."/>
            <person name="Gaasterland T."/>
            <person name="Ferriera S."/>
            <person name="Johnson J."/>
            <person name="Kravitz S."/>
            <person name="Beeson K."/>
            <person name="Sutton G."/>
            <person name="Rogers Y.-H."/>
            <person name="Friedman R."/>
            <person name="Frazier M."/>
            <person name="Venter J.C."/>
        </authorList>
    </citation>
    <scope>NUCLEOTIDE SEQUENCE [LARGE SCALE GENOMIC DNA]</scope>
    <source>
        <strain evidence="2 3">ATCC 23134</strain>
    </source>
</reference>
<keyword evidence="1" id="KW-0472">Membrane</keyword>
<evidence type="ECO:0000313" key="3">
    <source>
        <dbReference type="Proteomes" id="UP000004095"/>
    </source>
</evidence>
<dbReference type="eggNOG" id="ENOG5033P5Q">
    <property type="taxonomic scope" value="Bacteria"/>
</dbReference>
<name>A1ZZ28_MICM2</name>
<sequence>MNFFKNLYRLGKLTLDMRSANRESGTLHKKVQKMMQPFIQAAEAYNDGSITPRMHKKMQWYMVETLWMSEQFAQLHQTKLDNATQRASAFSGALLGISDILIDDLPEGSLAHTQNFLYAPVNHTPKTPFEKLYTAYFQAFESCLSADNQVQTREYYWASLDAQVASRRQFEPDLPSEDLIKILKDKCGYTTLLCRAVLPLPIDASEHTMIYELGALVQFINDINDLHKDSTQGIKNFANQFDTTRAMKKALLTQTTKAFGLFKNIEHQRKSSIYFLFIFHSFVVVILAQLRYYEHLCQGHYKLERFLKFPPKSTKVQPFLWQNLRFSIPKMLNFDFIHPTASLN</sequence>
<feature type="transmembrane region" description="Helical" evidence="1">
    <location>
        <begin position="273"/>
        <end position="293"/>
    </location>
</feature>
<keyword evidence="1" id="KW-1133">Transmembrane helix</keyword>
<dbReference type="Proteomes" id="UP000004095">
    <property type="component" value="Unassembled WGS sequence"/>
</dbReference>
<dbReference type="OrthoDB" id="658381at2"/>
<gene>
    <name evidence="2" type="ORF">M23134_02716</name>
</gene>
<keyword evidence="1" id="KW-0812">Transmembrane</keyword>
<evidence type="ECO:0000313" key="2">
    <source>
        <dbReference type="EMBL" id="EAY24350.1"/>
    </source>
</evidence>
<dbReference type="AlphaFoldDB" id="A1ZZ28"/>
<evidence type="ECO:0008006" key="4">
    <source>
        <dbReference type="Google" id="ProtNLM"/>
    </source>
</evidence>
<dbReference type="EMBL" id="AAWS01000072">
    <property type="protein sequence ID" value="EAY24350.1"/>
    <property type="molecule type" value="Genomic_DNA"/>
</dbReference>
<evidence type="ECO:0000256" key="1">
    <source>
        <dbReference type="SAM" id="Phobius"/>
    </source>
</evidence>
<organism evidence="2 3">
    <name type="scientific">Microscilla marina ATCC 23134</name>
    <dbReference type="NCBI Taxonomy" id="313606"/>
    <lineage>
        <taxon>Bacteria</taxon>
        <taxon>Pseudomonadati</taxon>
        <taxon>Bacteroidota</taxon>
        <taxon>Cytophagia</taxon>
        <taxon>Cytophagales</taxon>
        <taxon>Microscillaceae</taxon>
        <taxon>Microscilla</taxon>
    </lineage>
</organism>
<proteinExistence type="predicted"/>
<comment type="caution">
    <text evidence="2">The sequence shown here is derived from an EMBL/GenBank/DDBJ whole genome shotgun (WGS) entry which is preliminary data.</text>
</comment>
<keyword evidence="3" id="KW-1185">Reference proteome</keyword>